<dbReference type="InterPro" id="IPR006311">
    <property type="entry name" value="TAT_signal"/>
</dbReference>
<dbReference type="PROSITE" id="PS51318">
    <property type="entry name" value="TAT"/>
    <property type="match status" value="1"/>
</dbReference>
<feature type="region of interest" description="Disordered" evidence="3">
    <location>
        <begin position="1119"/>
        <end position="1145"/>
    </location>
</feature>
<feature type="transmembrane region" description="Helical" evidence="4">
    <location>
        <begin position="394"/>
        <end position="413"/>
    </location>
</feature>
<comment type="caution">
    <text evidence="7">The sequence shown here is derived from an EMBL/GenBank/DDBJ whole genome shotgun (WGS) entry which is preliminary data.</text>
</comment>
<dbReference type="PANTHER" id="PTHR14189">
    <property type="entry name" value="PROTEIN PHOSPHATASE METHYLESTERASE-1 RELATED"/>
    <property type="match status" value="1"/>
</dbReference>
<feature type="chain" id="PRO_5007893463" evidence="5">
    <location>
        <begin position="33"/>
        <end position="1476"/>
    </location>
</feature>
<keyword evidence="8" id="KW-1185">Reference proteome</keyword>
<keyword evidence="4" id="KW-0472">Membrane</keyword>
<feature type="region of interest" description="Disordered" evidence="3">
    <location>
        <begin position="1274"/>
        <end position="1370"/>
    </location>
</feature>
<feature type="domain" description="ML-like" evidence="6">
    <location>
        <begin position="35"/>
        <end position="205"/>
    </location>
</feature>
<dbReference type="SMART" id="SM01320">
    <property type="entry name" value="TRP_N"/>
    <property type="match status" value="1"/>
</dbReference>
<name>A0A167VH40_9HYPO</name>
<dbReference type="GO" id="GO:0005840">
    <property type="term" value="C:ribosome"/>
    <property type="evidence" value="ECO:0007669"/>
    <property type="project" value="UniProtKB-KW"/>
</dbReference>
<dbReference type="Pfam" id="PF14558">
    <property type="entry name" value="TRP_N"/>
    <property type="match status" value="1"/>
</dbReference>
<evidence type="ECO:0000256" key="2">
    <source>
        <dbReference type="ARBA" id="ARBA00022801"/>
    </source>
</evidence>
<keyword evidence="7" id="KW-0687">Ribonucleoprotein</keyword>
<feature type="compositionally biased region" description="Basic and acidic residues" evidence="3">
    <location>
        <begin position="1309"/>
        <end position="1318"/>
    </location>
</feature>
<feature type="region of interest" description="Disordered" evidence="3">
    <location>
        <begin position="558"/>
        <end position="601"/>
    </location>
</feature>
<feature type="compositionally biased region" description="Low complexity" evidence="3">
    <location>
        <begin position="933"/>
        <end position="962"/>
    </location>
</feature>
<evidence type="ECO:0000256" key="4">
    <source>
        <dbReference type="SAM" id="Phobius"/>
    </source>
</evidence>
<reference evidence="7 8" key="1">
    <citation type="journal article" date="2016" name="Genome Biol. Evol.">
        <title>Divergent and convergent evolution of fungal pathogenicity.</title>
        <authorList>
            <person name="Shang Y."/>
            <person name="Xiao G."/>
            <person name="Zheng P."/>
            <person name="Cen K."/>
            <person name="Zhan S."/>
            <person name="Wang C."/>
        </authorList>
    </citation>
    <scope>NUCLEOTIDE SEQUENCE [LARGE SCALE GENOMIC DNA]</scope>
    <source>
        <strain evidence="7 8">RCEF 264</strain>
    </source>
</reference>
<evidence type="ECO:0000313" key="7">
    <source>
        <dbReference type="EMBL" id="OAA62607.1"/>
    </source>
</evidence>
<keyword evidence="2 7" id="KW-0378">Hydrolase</keyword>
<dbReference type="Gene3D" id="3.40.50.1820">
    <property type="entry name" value="alpha/beta hydrolase"/>
    <property type="match status" value="1"/>
</dbReference>
<evidence type="ECO:0000256" key="5">
    <source>
        <dbReference type="SAM" id="SignalP"/>
    </source>
</evidence>
<protein>
    <submittedName>
        <fullName evidence="7">Ribosomal protein carboxylic ester hydrolase</fullName>
    </submittedName>
</protein>
<feature type="transmembrane region" description="Helical" evidence="4">
    <location>
        <begin position="517"/>
        <end position="536"/>
    </location>
</feature>
<dbReference type="GO" id="GO:0051723">
    <property type="term" value="F:protein methylesterase activity"/>
    <property type="evidence" value="ECO:0007669"/>
    <property type="project" value="InterPro"/>
</dbReference>
<gene>
    <name evidence="7" type="ORF">SPI_04147</name>
</gene>
<accession>A0A167VH40</accession>
<feature type="region of interest" description="Disordered" evidence="3">
    <location>
        <begin position="995"/>
        <end position="1015"/>
    </location>
</feature>
<feature type="compositionally biased region" description="Acidic residues" evidence="3">
    <location>
        <begin position="571"/>
        <end position="580"/>
    </location>
</feature>
<evidence type="ECO:0000313" key="8">
    <source>
        <dbReference type="Proteomes" id="UP000076874"/>
    </source>
</evidence>
<keyword evidence="1" id="KW-0719">Serine esterase</keyword>
<dbReference type="EMBL" id="AZHD01000006">
    <property type="protein sequence ID" value="OAA62607.1"/>
    <property type="molecule type" value="Genomic_DNA"/>
</dbReference>
<dbReference type="SUPFAM" id="SSF53474">
    <property type="entry name" value="alpha/beta-Hydrolases"/>
    <property type="match status" value="1"/>
</dbReference>
<evidence type="ECO:0000256" key="3">
    <source>
        <dbReference type="SAM" id="MobiDB-lite"/>
    </source>
</evidence>
<dbReference type="InterPro" id="IPR016812">
    <property type="entry name" value="PPase_methylesterase_euk"/>
</dbReference>
<feature type="region of interest" description="Disordered" evidence="3">
    <location>
        <begin position="697"/>
        <end position="721"/>
    </location>
</feature>
<dbReference type="InterPro" id="IPR010308">
    <property type="entry name" value="TRP_C"/>
</dbReference>
<feature type="transmembrane region" description="Helical" evidence="4">
    <location>
        <begin position="353"/>
        <end position="382"/>
    </location>
</feature>
<dbReference type="OrthoDB" id="194865at2759"/>
<feature type="compositionally biased region" description="Pro residues" evidence="3">
    <location>
        <begin position="1333"/>
        <end position="1343"/>
    </location>
</feature>
<keyword evidence="4" id="KW-0812">Transmembrane</keyword>
<dbReference type="InterPro" id="IPR032800">
    <property type="entry name" value="TRP_N"/>
</dbReference>
<evidence type="ECO:0000256" key="1">
    <source>
        <dbReference type="ARBA" id="ARBA00022487"/>
    </source>
</evidence>
<feature type="compositionally biased region" description="Low complexity" evidence="3">
    <location>
        <begin position="1344"/>
        <end position="1364"/>
    </location>
</feature>
<feature type="compositionally biased region" description="Gly residues" evidence="3">
    <location>
        <begin position="1125"/>
        <end position="1143"/>
    </location>
</feature>
<dbReference type="PANTHER" id="PTHR14189:SF0">
    <property type="entry name" value="PROTEIN PHOSPHATASE METHYLESTERASE 1"/>
    <property type="match status" value="1"/>
</dbReference>
<evidence type="ECO:0000259" key="6">
    <source>
        <dbReference type="SMART" id="SM01320"/>
    </source>
</evidence>
<keyword evidence="5" id="KW-0732">Signal</keyword>
<organism evidence="7 8">
    <name type="scientific">Niveomyces insectorum RCEF 264</name>
    <dbReference type="NCBI Taxonomy" id="1081102"/>
    <lineage>
        <taxon>Eukaryota</taxon>
        <taxon>Fungi</taxon>
        <taxon>Dikarya</taxon>
        <taxon>Ascomycota</taxon>
        <taxon>Pezizomycotina</taxon>
        <taxon>Sordariomycetes</taxon>
        <taxon>Hypocreomycetidae</taxon>
        <taxon>Hypocreales</taxon>
        <taxon>Cordycipitaceae</taxon>
        <taxon>Niveomyces</taxon>
    </lineage>
</organism>
<sequence length="1476" mass="150545">MPRQQSPAGLRRRSLLALAATAAMTCTQGTAAASQILATSGAGACASGSNNSTGPVQLEQFAISYDNGNQSVTFDLAGNGSGSGSGSGSSTPIQNVTLVLNVTVYGRQVYFDTINPCASSTFVQQLCPIPVGPFAANGVQASIPPLYAYLIPALAFGIPDVAAHATLQLQAAGSGSDSDSGGDGGGGDGGIACIRAQLTNGKTTAVPAVTYAAVAVAGVAFVLACVRAVVTDMDTDADDDDDDDDDEYDNGGRWTNALRACPPGFADLVGWFQSIALDGMLAVYRRFVRNFAFAVGLVAWPPLQSAIDRFRAVTRGDVTGGGGGGGGGVHVTDSGIGGIRAYVEATGIPAGNALVTVLLVVAVPLAALTLAVAVTTGVLTAWSSWFGPRGRGPLPPVLAGLCAHVLFGVFQFLTPVGTSSGGGGNDGSWATRALAGAALGVTTLAVAVRASSFYLYDNDDDVPLWARYGAALYAAFRPSCWWWAVAPALLHRLATTAVLLVGNALATTDNSGGHNGLGQAVALLVLELTLLVLLGWRRPYARRAGNVVHDNLTPLDARNSLLQRSRSKTPEDDDGSDDGDAGGRSGRGGSGANADETPTDADTMTPAVAAALTSPAAQSDNTLTVPRLPPSRQDPAAAAATFSTLSASSGAVLIGLATTAPDARPVTPDAYRSNNNNEFADQGGLLQNVAPMGRADGDATGDADADAFASSSSSRQPTLPNVGGFDHMRNGAGMMPTVTNSNLNSRGPPFRPGQPYQTRGGGRGYRPPPPSINNTYSAFPARFRGPGGPAGPAGMMYGGGNRNGYGNDFNGYAAYNGYSNGGNNYGAYNNNNNNTNTNTNTNNYDAYNGYAGPYRWPPRGPPRGPPRRIGSLHNKTHVPSHCITNAHAGKPHLPMSELQRRWAKAKMDALAGGRLDEADEADEVDEMGEAGAVPETVPEMPPVVSAGSAAAGPGGSFTHSRSGSGGGGGGSGSLDVTADTSGGSTGYYADPVDDDAVSSASSSASSASSTGTVVPSASQNLFARPMLSLPRARTLDPIPWTAFFERELFVTAPDVDGDGGEVIYHAYLTSPVGNGPLFVMHHGAGSSGLSFAVVGAEIRKRLPSAGILSMDARDHGLTRVVGGSSTVGGGGGSSSGSGSGSGDGPDLRLRTLSADLLAVIRGAQAQMRWPALPPMVLVGHSLGGAVVTDLASSGGLGPATTTGTTPASPLLGFAVLDVVEGSAIDALQSMRTYLATRPAGFPSVQAGIEWHLRSRTVRNAMSARASVPALLVQGAGGASSSSSSSGGGGGSGSGDSQPEKTIGSAAAVESDKSTKDTTQEAGAGTPSSVSAPPMAPPPTPPTVTPAVAPTAAPTTAPPATASTATRRRPWRWRTDLAATQPFWEDWFVGLSKKFLTARGGKLLLLAGTDRLDTELTIGQMQGKYALQVFPEAGHFIHEDLPEKTAMTLVDFYRRNNRSALVLPPKVSELLAQGKKV</sequence>
<dbReference type="InterPro" id="IPR029058">
    <property type="entry name" value="AB_hydrolase_fold"/>
</dbReference>
<feature type="signal peptide" evidence="5">
    <location>
        <begin position="1"/>
        <end position="32"/>
    </location>
</feature>
<keyword evidence="4" id="KW-1133">Transmembrane helix</keyword>
<dbReference type="Proteomes" id="UP000076874">
    <property type="component" value="Unassembled WGS sequence"/>
</dbReference>
<feature type="compositionally biased region" description="Gly residues" evidence="3">
    <location>
        <begin position="963"/>
        <end position="972"/>
    </location>
</feature>
<feature type="compositionally biased region" description="Low complexity" evidence="3">
    <location>
        <begin position="997"/>
        <end position="1015"/>
    </location>
</feature>
<feature type="transmembrane region" description="Helical" evidence="4">
    <location>
        <begin position="433"/>
        <end position="456"/>
    </location>
</feature>
<feature type="compositionally biased region" description="Gly residues" evidence="3">
    <location>
        <begin position="582"/>
        <end position="591"/>
    </location>
</feature>
<dbReference type="Pfam" id="PF06011">
    <property type="entry name" value="TRP"/>
    <property type="match status" value="1"/>
</dbReference>
<feature type="region of interest" description="Disordered" evidence="3">
    <location>
        <begin position="933"/>
        <end position="978"/>
    </location>
</feature>
<feature type="region of interest" description="Disordered" evidence="3">
    <location>
        <begin position="613"/>
        <end position="639"/>
    </location>
</feature>
<dbReference type="STRING" id="1081102.A0A167VH40"/>
<proteinExistence type="predicted"/>
<feature type="region of interest" description="Disordered" evidence="3">
    <location>
        <begin position="743"/>
        <end position="768"/>
    </location>
</feature>
<keyword evidence="7" id="KW-0689">Ribosomal protein</keyword>